<feature type="domain" description="Gnk2-homologous" evidence="6">
    <location>
        <begin position="31"/>
        <end position="133"/>
    </location>
</feature>
<dbReference type="AlphaFoldDB" id="A0AAV1SJM4"/>
<dbReference type="PROSITE" id="PS51473">
    <property type="entry name" value="GNK2"/>
    <property type="match status" value="2"/>
</dbReference>
<protein>
    <recommendedName>
        <fullName evidence="6">Gnk2-homologous domain-containing protein</fullName>
    </recommendedName>
</protein>
<organism evidence="7 8">
    <name type="scientific">Dovyalis caffra</name>
    <dbReference type="NCBI Taxonomy" id="77055"/>
    <lineage>
        <taxon>Eukaryota</taxon>
        <taxon>Viridiplantae</taxon>
        <taxon>Streptophyta</taxon>
        <taxon>Embryophyta</taxon>
        <taxon>Tracheophyta</taxon>
        <taxon>Spermatophyta</taxon>
        <taxon>Magnoliopsida</taxon>
        <taxon>eudicotyledons</taxon>
        <taxon>Gunneridae</taxon>
        <taxon>Pentapetalae</taxon>
        <taxon>rosids</taxon>
        <taxon>fabids</taxon>
        <taxon>Malpighiales</taxon>
        <taxon>Salicaceae</taxon>
        <taxon>Flacourtieae</taxon>
        <taxon>Dovyalis</taxon>
    </lineage>
</organism>
<keyword evidence="4" id="KW-0472">Membrane</keyword>
<name>A0AAV1SJM4_9ROSI</name>
<keyword evidence="3" id="KW-0325">Glycoprotein</keyword>
<evidence type="ECO:0000256" key="3">
    <source>
        <dbReference type="ARBA" id="ARBA00023180"/>
    </source>
</evidence>
<dbReference type="FunFam" id="3.30.430.20:FF:000002">
    <property type="entry name" value="Cysteine-rich receptor-like protein kinase 10"/>
    <property type="match status" value="1"/>
</dbReference>
<feature type="domain" description="Gnk2-homologous" evidence="6">
    <location>
        <begin position="139"/>
        <end position="246"/>
    </location>
</feature>
<dbReference type="FunFam" id="3.30.430.20:FF:000009">
    <property type="entry name" value="Cysteine-rich receptor-like protein kinase 28"/>
    <property type="match status" value="1"/>
</dbReference>
<feature type="chain" id="PRO_5043337349" description="Gnk2-homologous domain-containing protein" evidence="5">
    <location>
        <begin position="31"/>
        <end position="377"/>
    </location>
</feature>
<dbReference type="EMBL" id="CAWUPB010001184">
    <property type="protein sequence ID" value="CAK7350955.1"/>
    <property type="molecule type" value="Genomic_DNA"/>
</dbReference>
<evidence type="ECO:0000259" key="6">
    <source>
        <dbReference type="PROSITE" id="PS51473"/>
    </source>
</evidence>
<keyword evidence="1 5" id="KW-0732">Signal</keyword>
<feature type="transmembrane region" description="Helical" evidence="4">
    <location>
        <begin position="267"/>
        <end position="293"/>
    </location>
</feature>
<dbReference type="InterPro" id="IPR002902">
    <property type="entry name" value="GNK2"/>
</dbReference>
<evidence type="ECO:0000313" key="8">
    <source>
        <dbReference type="Proteomes" id="UP001314170"/>
    </source>
</evidence>
<dbReference type="PANTHER" id="PTHR32099">
    <property type="entry name" value="CYSTEINE-RICH REPEAT SECRETORY PROTEIN"/>
    <property type="match status" value="1"/>
</dbReference>
<dbReference type="CDD" id="cd23509">
    <property type="entry name" value="Gnk2-like"/>
    <property type="match status" value="2"/>
</dbReference>
<feature type="signal peptide" evidence="5">
    <location>
        <begin position="1"/>
        <end position="30"/>
    </location>
</feature>
<dbReference type="Pfam" id="PF01657">
    <property type="entry name" value="Stress-antifung"/>
    <property type="match status" value="2"/>
</dbReference>
<comment type="caution">
    <text evidence="7">The sequence shown here is derived from an EMBL/GenBank/DDBJ whole genome shotgun (WGS) entry which is preliminary data.</text>
</comment>
<accession>A0AAV1SJM4</accession>
<evidence type="ECO:0000313" key="7">
    <source>
        <dbReference type="EMBL" id="CAK7350955.1"/>
    </source>
</evidence>
<dbReference type="InterPro" id="IPR038408">
    <property type="entry name" value="GNK2_sf"/>
</dbReference>
<proteinExistence type="predicted"/>
<evidence type="ECO:0000256" key="1">
    <source>
        <dbReference type="ARBA" id="ARBA00022729"/>
    </source>
</evidence>
<evidence type="ECO:0000256" key="5">
    <source>
        <dbReference type="SAM" id="SignalP"/>
    </source>
</evidence>
<dbReference type="Gene3D" id="3.30.430.20">
    <property type="entry name" value="Gnk2 domain, C-X8-C-X2-C motif"/>
    <property type="match status" value="2"/>
</dbReference>
<reference evidence="7 8" key="1">
    <citation type="submission" date="2024-01" db="EMBL/GenBank/DDBJ databases">
        <authorList>
            <person name="Waweru B."/>
        </authorList>
    </citation>
    <scope>NUCLEOTIDE SEQUENCE [LARGE SCALE GENOMIC DNA]</scope>
</reference>
<keyword evidence="4" id="KW-1133">Transmembrane helix</keyword>
<evidence type="ECO:0000256" key="4">
    <source>
        <dbReference type="SAM" id="Phobius"/>
    </source>
</evidence>
<keyword evidence="8" id="KW-1185">Reference proteome</keyword>
<sequence length="377" mass="41666">MGDSFPNFAKTTQLLLQCFFIANLLDLAYADPPYKVCSNISNQAANSSFQNNLKSLMSSLPSNASASKLYNISTGNDLERVYAQYMCLNYVTNESCSTCIGVASQDIMQLCPEDKEAVVWEELCQLRYSNQSFLGHLDVSGNIPLDNKKNVENPEQFRVIVNETLSSLTEQAAFNASEAMYATGEVVFTNTDTLYALVQCSTDLSPDDCSTCLRVAIANISSCCYASRGGRVLSRSCYLRYELYAFYEGANESAESPVAGKSNRRKIWMIIIVTVASALLVAVILGSYIYCLAMKKETKENTRQDGKCHGIGHSDLNDFQIRGFHRDDLIDRESPFMDLASIYAATDNFSDSNLLGQGGFGPVYKILIFRPGDEADQ</sequence>
<evidence type="ECO:0000256" key="2">
    <source>
        <dbReference type="ARBA" id="ARBA00022737"/>
    </source>
</evidence>
<keyword evidence="2" id="KW-0677">Repeat</keyword>
<keyword evidence="4" id="KW-0812">Transmembrane</keyword>
<gene>
    <name evidence="7" type="ORF">DCAF_LOCUS23611</name>
</gene>
<dbReference type="Proteomes" id="UP001314170">
    <property type="component" value="Unassembled WGS sequence"/>
</dbReference>
<dbReference type="Gene3D" id="3.30.200.20">
    <property type="entry name" value="Phosphorylase Kinase, domain 1"/>
    <property type="match status" value="1"/>
</dbReference>
<dbReference type="PANTHER" id="PTHR32099:SF105">
    <property type="entry name" value="CYSTEINE-RICH REPEAT SECRETORY PROTEIN 1"/>
    <property type="match status" value="1"/>
</dbReference>